<sequence>MDHRSWPWKKRSSDKTTTDKPGAASDSVGASLASKGSLGDQENSKKVNYVQISMDSYTHLMGLEDQVNTLEDQVRMLGDQVKNLNEKLSAAHSEMATKDSLVKQHAKVAEEAVSGWEKAGAEALALKHQLESLTVLKITAEDQVSHLDGALKECMRQIKSVKEENEQKLHEVILTKTKQWDKIKLELEAKILNLNQGLLKSATENAALSRSLQERSDMLMKINKEKSQAEAEIEFLNENMQSKEKEISSLKYELHIASKELDIRNEENNMSIRSAEVANKQHSESVKKIAKMEAECQRLRGLVRKKLPGPAALAQMKLEVENLGRDSGEPRLRRDPFKNPNPHSSPPARFFN</sequence>
<gene>
    <name evidence="5" type="ORF">L1049_024664</name>
</gene>
<proteinExistence type="inferred from homology"/>
<feature type="region of interest" description="Disordered" evidence="4">
    <location>
        <begin position="320"/>
        <end position="352"/>
    </location>
</feature>
<evidence type="ECO:0000313" key="5">
    <source>
        <dbReference type="EMBL" id="KAK9285470.1"/>
    </source>
</evidence>
<keyword evidence="6" id="KW-1185">Reference proteome</keyword>
<feature type="coiled-coil region" evidence="3">
    <location>
        <begin position="60"/>
        <end position="94"/>
    </location>
</feature>
<comment type="similarity">
    <text evidence="1">Belongs to the FPP family.</text>
</comment>
<accession>A0AAP0S2D2</accession>
<evidence type="ECO:0000313" key="6">
    <source>
        <dbReference type="Proteomes" id="UP001415857"/>
    </source>
</evidence>
<feature type="region of interest" description="Disordered" evidence="4">
    <location>
        <begin position="1"/>
        <end position="44"/>
    </location>
</feature>
<evidence type="ECO:0000256" key="4">
    <source>
        <dbReference type="SAM" id="MobiDB-lite"/>
    </source>
</evidence>
<organism evidence="5 6">
    <name type="scientific">Liquidambar formosana</name>
    <name type="common">Formosan gum</name>
    <dbReference type="NCBI Taxonomy" id="63359"/>
    <lineage>
        <taxon>Eukaryota</taxon>
        <taxon>Viridiplantae</taxon>
        <taxon>Streptophyta</taxon>
        <taxon>Embryophyta</taxon>
        <taxon>Tracheophyta</taxon>
        <taxon>Spermatophyta</taxon>
        <taxon>Magnoliopsida</taxon>
        <taxon>eudicotyledons</taxon>
        <taxon>Gunneridae</taxon>
        <taxon>Pentapetalae</taxon>
        <taxon>Saxifragales</taxon>
        <taxon>Altingiaceae</taxon>
        <taxon>Liquidambar</taxon>
    </lineage>
</organism>
<dbReference type="Proteomes" id="UP001415857">
    <property type="component" value="Unassembled WGS sequence"/>
</dbReference>
<feature type="coiled-coil region" evidence="3">
    <location>
        <begin position="212"/>
        <end position="260"/>
    </location>
</feature>
<feature type="compositionally biased region" description="Basic and acidic residues" evidence="4">
    <location>
        <begin position="320"/>
        <end position="337"/>
    </location>
</feature>
<dbReference type="PANTHER" id="PTHR31580">
    <property type="entry name" value="FILAMENT-LIKE PLANT PROTEIN 4"/>
    <property type="match status" value="1"/>
</dbReference>
<dbReference type="AlphaFoldDB" id="A0AAP0S2D2"/>
<dbReference type="Pfam" id="PF05911">
    <property type="entry name" value="FPP"/>
    <property type="match status" value="1"/>
</dbReference>
<dbReference type="InterPro" id="IPR008587">
    <property type="entry name" value="FPP_plant"/>
</dbReference>
<dbReference type="PANTHER" id="PTHR31580:SF4">
    <property type="entry name" value="FILAMENT-LIKE PLANT PROTEIN 6"/>
    <property type="match status" value="1"/>
</dbReference>
<protein>
    <submittedName>
        <fullName evidence="5">Uncharacterized protein</fullName>
    </submittedName>
</protein>
<dbReference type="EMBL" id="JBBPBK010000005">
    <property type="protein sequence ID" value="KAK9285470.1"/>
    <property type="molecule type" value="Genomic_DNA"/>
</dbReference>
<reference evidence="5 6" key="1">
    <citation type="journal article" date="2024" name="Plant J.">
        <title>Genome sequences and population genomics reveal climatic adaptation and genomic divergence between two closely related sweetgum species.</title>
        <authorList>
            <person name="Xu W.Q."/>
            <person name="Ren C.Q."/>
            <person name="Zhang X.Y."/>
            <person name="Comes H.P."/>
            <person name="Liu X.H."/>
            <person name="Li Y.G."/>
            <person name="Kettle C.J."/>
            <person name="Jalonen R."/>
            <person name="Gaisberger H."/>
            <person name="Ma Y.Z."/>
            <person name="Qiu Y.X."/>
        </authorList>
    </citation>
    <scope>NUCLEOTIDE SEQUENCE [LARGE SCALE GENOMIC DNA]</scope>
    <source>
        <strain evidence="5">Hangzhou</strain>
    </source>
</reference>
<feature type="compositionally biased region" description="Basic and acidic residues" evidence="4">
    <location>
        <begin position="1"/>
        <end position="18"/>
    </location>
</feature>
<comment type="caution">
    <text evidence="5">The sequence shown here is derived from an EMBL/GenBank/DDBJ whole genome shotgun (WGS) entry which is preliminary data.</text>
</comment>
<evidence type="ECO:0000256" key="3">
    <source>
        <dbReference type="SAM" id="Coils"/>
    </source>
</evidence>
<evidence type="ECO:0000256" key="1">
    <source>
        <dbReference type="ARBA" id="ARBA00005921"/>
    </source>
</evidence>
<keyword evidence="2 3" id="KW-0175">Coiled coil</keyword>
<evidence type="ECO:0000256" key="2">
    <source>
        <dbReference type="ARBA" id="ARBA00023054"/>
    </source>
</evidence>
<name>A0AAP0S2D2_LIQFO</name>